<proteinExistence type="inferred from homology"/>
<evidence type="ECO:0000313" key="9">
    <source>
        <dbReference type="Proteomes" id="UP000241167"/>
    </source>
</evidence>
<evidence type="ECO:0000256" key="1">
    <source>
        <dbReference type="ARBA" id="ARBA00004141"/>
    </source>
</evidence>
<feature type="domain" description="EamA" evidence="7">
    <location>
        <begin position="16"/>
        <end position="147"/>
    </location>
</feature>
<keyword evidence="4 6" id="KW-1133">Transmembrane helix</keyword>
<dbReference type="PANTHER" id="PTHR22911">
    <property type="entry name" value="ACYL-MALONYL CONDENSING ENZYME-RELATED"/>
    <property type="match status" value="1"/>
</dbReference>
<feature type="transmembrane region" description="Helical" evidence="6">
    <location>
        <begin position="48"/>
        <end position="64"/>
    </location>
</feature>
<comment type="caution">
    <text evidence="8">The sequence shown here is derived from an EMBL/GenBank/DDBJ whole genome shotgun (WGS) entry which is preliminary data.</text>
</comment>
<evidence type="ECO:0000256" key="3">
    <source>
        <dbReference type="ARBA" id="ARBA00022692"/>
    </source>
</evidence>
<feature type="transmembrane region" description="Helical" evidence="6">
    <location>
        <begin position="276"/>
        <end position="293"/>
    </location>
</feature>
<gene>
    <name evidence="8" type="ORF">C7I55_04120</name>
</gene>
<keyword evidence="9" id="KW-1185">Reference proteome</keyword>
<feature type="transmembrane region" description="Helical" evidence="6">
    <location>
        <begin position="131"/>
        <end position="148"/>
    </location>
</feature>
<keyword evidence="3 6" id="KW-0812">Transmembrane</keyword>
<dbReference type="InterPro" id="IPR037185">
    <property type="entry name" value="EmrE-like"/>
</dbReference>
<dbReference type="PANTHER" id="PTHR22911:SF6">
    <property type="entry name" value="SOLUTE CARRIER FAMILY 35 MEMBER G1"/>
    <property type="match status" value="1"/>
</dbReference>
<dbReference type="RefSeq" id="WP_106511568.1">
    <property type="nucleotide sequence ID" value="NZ_PXYI01000001.1"/>
</dbReference>
<protein>
    <submittedName>
        <fullName evidence="8">EamA/RhaT family transporter</fullName>
    </submittedName>
</protein>
<feature type="transmembrane region" description="Helical" evidence="6">
    <location>
        <begin position="250"/>
        <end position="270"/>
    </location>
</feature>
<evidence type="ECO:0000256" key="5">
    <source>
        <dbReference type="ARBA" id="ARBA00023136"/>
    </source>
</evidence>
<keyword evidence="5 6" id="KW-0472">Membrane</keyword>
<dbReference type="Proteomes" id="UP000241167">
    <property type="component" value="Unassembled WGS sequence"/>
</dbReference>
<dbReference type="Pfam" id="PF00892">
    <property type="entry name" value="EamA"/>
    <property type="match status" value="2"/>
</dbReference>
<dbReference type="InterPro" id="IPR000620">
    <property type="entry name" value="EamA_dom"/>
</dbReference>
<feature type="domain" description="EamA" evidence="7">
    <location>
        <begin position="159"/>
        <end position="292"/>
    </location>
</feature>
<organism evidence="8 9">
    <name type="scientific">Allosphingosinicella deserti</name>
    <dbReference type="NCBI Taxonomy" id="2116704"/>
    <lineage>
        <taxon>Bacteria</taxon>
        <taxon>Pseudomonadati</taxon>
        <taxon>Pseudomonadota</taxon>
        <taxon>Alphaproteobacteria</taxon>
        <taxon>Sphingomonadales</taxon>
        <taxon>Sphingomonadaceae</taxon>
        <taxon>Allosphingosinicella</taxon>
    </lineage>
</organism>
<reference evidence="8 9" key="1">
    <citation type="submission" date="2018-03" db="EMBL/GenBank/DDBJ databases">
        <title>The draft genome of Sphingosinicella sp. GL-C-18.</title>
        <authorList>
            <person name="Liu L."/>
            <person name="Li L."/>
            <person name="Liang L."/>
            <person name="Zhang X."/>
            <person name="Wang T."/>
        </authorList>
    </citation>
    <scope>NUCLEOTIDE SEQUENCE [LARGE SCALE GENOMIC DNA]</scope>
    <source>
        <strain evidence="8 9">GL-C-18</strain>
    </source>
</reference>
<sequence>MASTTSAPARASARTALLIALCGFASLSCGDAVVKSMAGEWPAPAVSALRYTFGTAGLALLVTLRQGQSGFVLPRPALQFGRGVAVSVATLCFFGGVMVMPLADATAIQFTSPIMTALLAPLVLGERTTRATWLATLLAFVGVLVVLRPNLYELGAVALFPIGAAFGMSWLMMFNRKAAGDAPMLTMQLLLAAMATPLLIAAAFLLARSGLVSIPAPSLAVVGKCLAVACFATLGHALIFAAVERADASVVAPMTYVQLLVAAALGWIAFGDAPDATGFGGAALIIGGGLLLWRAQRVKDLGEATS</sequence>
<feature type="transmembrane region" description="Helical" evidence="6">
    <location>
        <begin position="154"/>
        <end position="173"/>
    </location>
</feature>
<dbReference type="EMBL" id="PXYI01000001">
    <property type="protein sequence ID" value="PSJ43546.1"/>
    <property type="molecule type" value="Genomic_DNA"/>
</dbReference>
<feature type="transmembrane region" description="Helical" evidence="6">
    <location>
        <begin position="107"/>
        <end position="124"/>
    </location>
</feature>
<comment type="similarity">
    <text evidence="2">Belongs to the drug/metabolite transporter (DMT) superfamily. 10 TMS drug/metabolite exporter (DME) (TC 2.A.7.3) family.</text>
</comment>
<dbReference type="SUPFAM" id="SSF103481">
    <property type="entry name" value="Multidrug resistance efflux transporter EmrE"/>
    <property type="match status" value="2"/>
</dbReference>
<evidence type="ECO:0000259" key="7">
    <source>
        <dbReference type="Pfam" id="PF00892"/>
    </source>
</evidence>
<name>A0A2P7R026_9SPHN</name>
<evidence type="ECO:0000313" key="8">
    <source>
        <dbReference type="EMBL" id="PSJ43546.1"/>
    </source>
</evidence>
<comment type="subcellular location">
    <subcellularLocation>
        <location evidence="1">Membrane</location>
        <topology evidence="1">Multi-pass membrane protein</topology>
    </subcellularLocation>
</comment>
<evidence type="ECO:0000256" key="2">
    <source>
        <dbReference type="ARBA" id="ARBA00009853"/>
    </source>
</evidence>
<dbReference type="AlphaFoldDB" id="A0A2P7R026"/>
<dbReference type="GO" id="GO:0016020">
    <property type="term" value="C:membrane"/>
    <property type="evidence" value="ECO:0007669"/>
    <property type="project" value="UniProtKB-SubCell"/>
</dbReference>
<feature type="transmembrane region" description="Helical" evidence="6">
    <location>
        <begin position="219"/>
        <end position="243"/>
    </location>
</feature>
<evidence type="ECO:0000256" key="6">
    <source>
        <dbReference type="SAM" id="Phobius"/>
    </source>
</evidence>
<dbReference type="OrthoDB" id="148351at2"/>
<accession>A0A2P7R026</accession>
<feature type="transmembrane region" description="Helical" evidence="6">
    <location>
        <begin position="84"/>
        <end position="101"/>
    </location>
</feature>
<feature type="transmembrane region" description="Helical" evidence="6">
    <location>
        <begin position="185"/>
        <end position="207"/>
    </location>
</feature>
<evidence type="ECO:0000256" key="4">
    <source>
        <dbReference type="ARBA" id="ARBA00022989"/>
    </source>
</evidence>